<evidence type="ECO:0000259" key="2">
    <source>
        <dbReference type="PROSITE" id="PS50157"/>
    </source>
</evidence>
<keyword evidence="4" id="KW-1185">Reference proteome</keyword>
<dbReference type="PROSITE" id="PS00028">
    <property type="entry name" value="ZINC_FINGER_C2H2_1"/>
    <property type="match status" value="1"/>
</dbReference>
<evidence type="ECO:0000313" key="4">
    <source>
        <dbReference type="Proteomes" id="UP000186817"/>
    </source>
</evidence>
<dbReference type="GO" id="GO:0016020">
    <property type="term" value="C:membrane"/>
    <property type="evidence" value="ECO:0007669"/>
    <property type="project" value="InterPro"/>
</dbReference>
<keyword evidence="1" id="KW-0479">Metal-binding</keyword>
<dbReference type="GO" id="GO:0008270">
    <property type="term" value="F:zinc ion binding"/>
    <property type="evidence" value="ECO:0007669"/>
    <property type="project" value="UniProtKB-KW"/>
</dbReference>
<dbReference type="InterPro" id="IPR035914">
    <property type="entry name" value="Sperma_CUB_dom_sf"/>
</dbReference>
<dbReference type="InterPro" id="IPR005331">
    <property type="entry name" value="Sulfotransferase"/>
</dbReference>
<reference evidence="3 4" key="1">
    <citation type="submission" date="2016-02" db="EMBL/GenBank/DDBJ databases">
        <title>Genome analysis of coral dinoflagellate symbionts highlights evolutionary adaptations to a symbiotic lifestyle.</title>
        <authorList>
            <person name="Aranda M."/>
            <person name="Li Y."/>
            <person name="Liew Y.J."/>
            <person name="Baumgarten S."/>
            <person name="Simakov O."/>
            <person name="Wilson M."/>
            <person name="Piel J."/>
            <person name="Ashoor H."/>
            <person name="Bougouffa S."/>
            <person name="Bajic V.B."/>
            <person name="Ryu T."/>
            <person name="Ravasi T."/>
            <person name="Bayer T."/>
            <person name="Micklem G."/>
            <person name="Kim H."/>
            <person name="Bhak J."/>
            <person name="Lajeunesse T.C."/>
            <person name="Voolstra C.R."/>
        </authorList>
    </citation>
    <scope>NUCLEOTIDE SEQUENCE [LARGE SCALE GENOMIC DNA]</scope>
    <source>
        <strain evidence="3 4">CCMP2467</strain>
    </source>
</reference>
<gene>
    <name evidence="3" type="ORF">AK812_SmicGene6952</name>
</gene>
<dbReference type="Proteomes" id="UP000186817">
    <property type="component" value="Unassembled WGS sequence"/>
</dbReference>
<name>A0A1Q9EPS5_SYMMI</name>
<organism evidence="3 4">
    <name type="scientific">Symbiodinium microadriaticum</name>
    <name type="common">Dinoflagellate</name>
    <name type="synonym">Zooxanthella microadriatica</name>
    <dbReference type="NCBI Taxonomy" id="2951"/>
    <lineage>
        <taxon>Eukaryota</taxon>
        <taxon>Sar</taxon>
        <taxon>Alveolata</taxon>
        <taxon>Dinophyceae</taxon>
        <taxon>Suessiales</taxon>
        <taxon>Symbiodiniaceae</taxon>
        <taxon>Symbiodinium</taxon>
    </lineage>
</organism>
<dbReference type="EMBL" id="LSRX01000097">
    <property type="protein sequence ID" value="OLQ09436.1"/>
    <property type="molecule type" value="Genomic_DNA"/>
</dbReference>
<proteinExistence type="predicted"/>
<dbReference type="GO" id="GO:0008146">
    <property type="term" value="F:sulfotransferase activity"/>
    <property type="evidence" value="ECO:0007669"/>
    <property type="project" value="InterPro"/>
</dbReference>
<dbReference type="Pfam" id="PF03567">
    <property type="entry name" value="Sulfotransfer_2"/>
    <property type="match status" value="1"/>
</dbReference>
<evidence type="ECO:0000313" key="3">
    <source>
        <dbReference type="EMBL" id="OLQ09436.1"/>
    </source>
</evidence>
<protein>
    <recommendedName>
        <fullName evidence="2">C2H2-type domain-containing protein</fullName>
    </recommendedName>
</protein>
<feature type="domain" description="C2H2-type" evidence="2">
    <location>
        <begin position="25"/>
        <end position="53"/>
    </location>
</feature>
<comment type="caution">
    <text evidence="3">The sequence shown here is derived from an EMBL/GenBank/DDBJ whole genome shotgun (WGS) entry which is preliminary data.</text>
</comment>
<accession>A0A1Q9EPS5</accession>
<dbReference type="SUPFAM" id="SSF49854">
    <property type="entry name" value="Spermadhesin, CUB domain"/>
    <property type="match status" value="1"/>
</dbReference>
<keyword evidence="1" id="KW-0863">Zinc-finger</keyword>
<evidence type="ECO:0000256" key="1">
    <source>
        <dbReference type="PROSITE-ProRule" id="PRU00042"/>
    </source>
</evidence>
<sequence length="759" mass="85177">MEISDAAKSGHGTTTNVGIKMTGTFQCPECRQKFDSEKAKQLHWKFIHDPNRHQEVHTFRKVWLRALAKVSTDHPLIDCGADVQDVLSQEEPFVFIWDAAGSHFDSTSTCPGYSHTYRNTWMGWYSAGGYIMDSAGVMLSGRDGKTPAYDTAGLVGVRFEDTAGGFIEFQLFERFRGRSLLSIVNECMGSDRENDGSAVWQSGHCKVGKAASTFGIAGASQEMVIGYAGSHVEPLNWVLFKVQESSAGRGLPFAYGTQNSTNPGFAGRVYIYGVQYAVERAGIWKSVTRPCQLDEDGCVTSHNFPRFYGAQEHCSIEIEKSLAGPLNLTDFDTENNHDFLTVNGKAYSGSAGPQGIVPVESIVWRSDNSVSKRGWRLCPPPIRRKEADARAESPSGFRVFLPVILLAMVSLMCYFGPTMRQSWRKWHAHRLRFRNDVDEEGVCGDFAVDTMEMSLDQAQQAQLLRSRLVCHEWVGYRVEKSGGTAFMQWLKYSASNFVEALEALSLLGSKWYLDTSTGRWAAHIPLLWISDQSFVNQAKKNDRRVMHEGVDCPSRKKVRCFLLVRDPIERFLSYYRERTAGAPARFLEDPGWRRTGALLEDWAVVLQVISKIIESMSLSVVLTAYASMIRILDLLPVGSVERDRLWYDGKAMNNCAYKVRCTKPCGSQHMDARENMLCVDLEKTGDAHPLAHRVRPKAAKEKFYFRFLGGPQNRLAWALDPEHGKAPADLARTAIWRLRRCVVGLQMEDAKVLVQPSST</sequence>
<dbReference type="OrthoDB" id="413115at2759"/>
<dbReference type="InterPro" id="IPR013087">
    <property type="entry name" value="Znf_C2H2_type"/>
</dbReference>
<dbReference type="AlphaFoldDB" id="A0A1Q9EPS5"/>
<dbReference type="PROSITE" id="PS50157">
    <property type="entry name" value="ZINC_FINGER_C2H2_2"/>
    <property type="match status" value="1"/>
</dbReference>
<keyword evidence="1" id="KW-0862">Zinc</keyword>